<feature type="domain" description="SANT" evidence="8">
    <location>
        <begin position="164"/>
        <end position="212"/>
    </location>
</feature>
<dbReference type="InterPro" id="IPR017930">
    <property type="entry name" value="Myb_dom"/>
</dbReference>
<dbReference type="InterPro" id="IPR009057">
    <property type="entry name" value="Homeodomain-like_sf"/>
</dbReference>
<organism evidence="10 11">
    <name type="scientific">Camellia sinensis var. sinensis</name>
    <name type="common">China tea</name>
    <dbReference type="NCBI Taxonomy" id="542762"/>
    <lineage>
        <taxon>Eukaryota</taxon>
        <taxon>Viridiplantae</taxon>
        <taxon>Streptophyta</taxon>
        <taxon>Embryophyta</taxon>
        <taxon>Tracheophyta</taxon>
        <taxon>Spermatophyta</taxon>
        <taxon>Magnoliopsida</taxon>
        <taxon>eudicotyledons</taxon>
        <taxon>Gunneridae</taxon>
        <taxon>Pentapetalae</taxon>
        <taxon>asterids</taxon>
        <taxon>Ericales</taxon>
        <taxon>Theaceae</taxon>
        <taxon>Camellia</taxon>
    </lineage>
</organism>
<sequence length="312" mass="34406">MAAVEADDEEDLLAFEKKNLSPLQQVSILSTEISRKPFRTDPYQRMSTNGTGSSSSWTREQDKAFENALAIFSEESSDRWEKVAAMVPGKTVEEIKHHYEILVEDINAIESDLVPLPHYKDSASRAGDFGVGEEGSQFGQMQSDSRHGGKSSRSDQERRRGIAWTEEEHRLFLLGLEKYGKGDWKGISRNFVVSRTPTQVASHAQKYFIRQSSANRERRRTSIHDITSVCGGDTSSTPQGQITGQVDGVATMAKPTLSDPHLISAVGVPVDHPSLAEMLSDVRAPTPGSLVSGTSKDMPPMTYLQPHSSDQK</sequence>
<reference evidence="10 11" key="1">
    <citation type="journal article" date="2018" name="Proc. Natl. Acad. Sci. U.S.A.">
        <title>Draft genome sequence of Camellia sinensis var. sinensis provides insights into the evolution of the tea genome and tea quality.</title>
        <authorList>
            <person name="Wei C."/>
            <person name="Yang H."/>
            <person name="Wang S."/>
            <person name="Zhao J."/>
            <person name="Liu C."/>
            <person name="Gao L."/>
            <person name="Xia E."/>
            <person name="Lu Y."/>
            <person name="Tai Y."/>
            <person name="She G."/>
            <person name="Sun J."/>
            <person name="Cao H."/>
            <person name="Tong W."/>
            <person name="Gao Q."/>
            <person name="Li Y."/>
            <person name="Deng W."/>
            <person name="Jiang X."/>
            <person name="Wang W."/>
            <person name="Chen Q."/>
            <person name="Zhang S."/>
            <person name="Li H."/>
            <person name="Wu J."/>
            <person name="Wang P."/>
            <person name="Li P."/>
            <person name="Shi C."/>
            <person name="Zheng F."/>
            <person name="Jian J."/>
            <person name="Huang B."/>
            <person name="Shan D."/>
            <person name="Shi M."/>
            <person name="Fang C."/>
            <person name="Yue Y."/>
            <person name="Li F."/>
            <person name="Li D."/>
            <person name="Wei S."/>
            <person name="Han B."/>
            <person name="Jiang C."/>
            <person name="Yin Y."/>
            <person name="Xia T."/>
            <person name="Zhang Z."/>
            <person name="Bennetzen J.L."/>
            <person name="Zhao S."/>
            <person name="Wan X."/>
        </authorList>
    </citation>
    <scope>NUCLEOTIDE SEQUENCE [LARGE SCALE GENOMIC DNA]</scope>
    <source>
        <strain evidence="11">cv. Shuchazao</strain>
        <tissue evidence="10">Leaf</tissue>
    </source>
</reference>
<dbReference type="STRING" id="542762.A0A4S4D4C7"/>
<dbReference type="GO" id="GO:0005634">
    <property type="term" value="C:nucleus"/>
    <property type="evidence" value="ECO:0007669"/>
    <property type="project" value="UniProtKB-SubCell"/>
</dbReference>
<dbReference type="SUPFAM" id="SSF46689">
    <property type="entry name" value="Homeodomain-like"/>
    <property type="match status" value="2"/>
</dbReference>
<gene>
    <name evidence="10" type="ORF">TEA_003302</name>
</gene>
<evidence type="ECO:0000256" key="6">
    <source>
        <dbReference type="SAM" id="MobiDB-lite"/>
    </source>
</evidence>
<dbReference type="FunFam" id="1.10.10.60:FF:000154">
    <property type="entry name" value="Transcription factor SRM1"/>
    <property type="match status" value="1"/>
</dbReference>
<dbReference type="EMBL" id="SDRB02012617">
    <property type="protein sequence ID" value="THF97172.1"/>
    <property type="molecule type" value="Genomic_DNA"/>
</dbReference>
<dbReference type="GO" id="GO:0048262">
    <property type="term" value="P:determination of dorsal/ventral asymmetry"/>
    <property type="evidence" value="ECO:0007669"/>
    <property type="project" value="UniProtKB-ARBA"/>
</dbReference>
<dbReference type="CDD" id="cd00167">
    <property type="entry name" value="SANT"/>
    <property type="match status" value="2"/>
</dbReference>
<feature type="domain" description="Myb-like" evidence="7">
    <location>
        <begin position="156"/>
        <end position="208"/>
    </location>
</feature>
<dbReference type="InterPro" id="IPR017884">
    <property type="entry name" value="SANT_dom"/>
</dbReference>
<dbReference type="GO" id="GO:0003677">
    <property type="term" value="F:DNA binding"/>
    <property type="evidence" value="ECO:0007669"/>
    <property type="project" value="UniProtKB-KW"/>
</dbReference>
<dbReference type="GO" id="GO:0009908">
    <property type="term" value="P:flower development"/>
    <property type="evidence" value="ECO:0007669"/>
    <property type="project" value="UniProtKB-ARBA"/>
</dbReference>
<keyword evidence="3" id="KW-0238">DNA-binding</keyword>
<dbReference type="InterPro" id="IPR001005">
    <property type="entry name" value="SANT/Myb"/>
</dbReference>
<dbReference type="PROSITE" id="PS51293">
    <property type="entry name" value="SANT"/>
    <property type="match status" value="2"/>
</dbReference>
<protein>
    <submittedName>
        <fullName evidence="10">Uncharacterized protein</fullName>
    </submittedName>
</protein>
<feature type="compositionally biased region" description="Low complexity" evidence="6">
    <location>
        <begin position="47"/>
        <end position="56"/>
    </location>
</feature>
<feature type="region of interest" description="Disordered" evidence="6">
    <location>
        <begin position="281"/>
        <end position="312"/>
    </location>
</feature>
<dbReference type="PROSITE" id="PS51294">
    <property type="entry name" value="HTH_MYB"/>
    <property type="match status" value="1"/>
</dbReference>
<dbReference type="InterPro" id="IPR006447">
    <property type="entry name" value="Myb_dom_plants"/>
</dbReference>
<evidence type="ECO:0000313" key="11">
    <source>
        <dbReference type="Proteomes" id="UP000306102"/>
    </source>
</evidence>
<dbReference type="NCBIfam" id="TIGR01557">
    <property type="entry name" value="myb_SHAQKYF"/>
    <property type="match status" value="1"/>
</dbReference>
<evidence type="ECO:0000256" key="5">
    <source>
        <dbReference type="ARBA" id="ARBA00023242"/>
    </source>
</evidence>
<comment type="subcellular location">
    <subcellularLocation>
        <location evidence="1">Nucleus</location>
    </subcellularLocation>
</comment>
<keyword evidence="4" id="KW-0804">Transcription</keyword>
<evidence type="ECO:0000256" key="4">
    <source>
        <dbReference type="ARBA" id="ARBA00023163"/>
    </source>
</evidence>
<evidence type="ECO:0000256" key="3">
    <source>
        <dbReference type="ARBA" id="ARBA00023125"/>
    </source>
</evidence>
<dbReference type="FunFam" id="1.10.10.60:FF:000009">
    <property type="entry name" value="transcription factor MYB1R1"/>
    <property type="match status" value="1"/>
</dbReference>
<dbReference type="PANTHER" id="PTHR44042:SF66">
    <property type="entry name" value="MYB FAMILY TRANSCRIPTION FACTOR"/>
    <property type="match status" value="1"/>
</dbReference>
<dbReference type="SMART" id="SM00717">
    <property type="entry name" value="SANT"/>
    <property type="match status" value="2"/>
</dbReference>
<evidence type="ECO:0000259" key="9">
    <source>
        <dbReference type="PROSITE" id="PS51294"/>
    </source>
</evidence>
<feature type="domain" description="SANT" evidence="8">
    <location>
        <begin position="52"/>
        <end position="107"/>
    </location>
</feature>
<name>A0A4S4D4C7_CAMSN</name>
<dbReference type="Pfam" id="PF00249">
    <property type="entry name" value="Myb_DNA-binding"/>
    <property type="match status" value="2"/>
</dbReference>
<comment type="caution">
    <text evidence="10">The sequence shown here is derived from an EMBL/GenBank/DDBJ whole genome shotgun (WGS) entry which is preliminary data.</text>
</comment>
<evidence type="ECO:0000259" key="8">
    <source>
        <dbReference type="PROSITE" id="PS51293"/>
    </source>
</evidence>
<dbReference type="PROSITE" id="PS50090">
    <property type="entry name" value="MYB_LIKE"/>
    <property type="match status" value="2"/>
</dbReference>
<keyword evidence="11" id="KW-1185">Reference proteome</keyword>
<keyword evidence="2" id="KW-0805">Transcription regulation</keyword>
<evidence type="ECO:0000313" key="10">
    <source>
        <dbReference type="EMBL" id="THF97172.1"/>
    </source>
</evidence>
<accession>A0A4S4D4C7</accession>
<dbReference type="Gene3D" id="1.10.10.60">
    <property type="entry name" value="Homeodomain-like"/>
    <property type="match status" value="2"/>
</dbReference>
<feature type="domain" description="Myb-like" evidence="7">
    <location>
        <begin position="55"/>
        <end position="103"/>
    </location>
</feature>
<dbReference type="AlphaFoldDB" id="A0A4S4D4C7"/>
<evidence type="ECO:0000256" key="1">
    <source>
        <dbReference type="ARBA" id="ARBA00004123"/>
    </source>
</evidence>
<proteinExistence type="predicted"/>
<feature type="compositionally biased region" description="Basic and acidic residues" evidence="6">
    <location>
        <begin position="144"/>
        <end position="161"/>
    </location>
</feature>
<keyword evidence="5" id="KW-0539">Nucleus</keyword>
<feature type="region of interest" description="Disordered" evidence="6">
    <location>
        <begin position="39"/>
        <end position="60"/>
    </location>
</feature>
<feature type="domain" description="HTH myb-type" evidence="9">
    <location>
        <begin position="155"/>
        <end position="212"/>
    </location>
</feature>
<dbReference type="Proteomes" id="UP000306102">
    <property type="component" value="Unassembled WGS sequence"/>
</dbReference>
<dbReference type="PANTHER" id="PTHR44042">
    <property type="entry name" value="DUPLICATED HOMEODOMAIN-LIKE SUPERFAMILY PROTEIN-RELATED"/>
    <property type="match status" value="1"/>
</dbReference>
<feature type="region of interest" description="Disordered" evidence="6">
    <location>
        <begin position="125"/>
        <end position="161"/>
    </location>
</feature>
<evidence type="ECO:0000259" key="7">
    <source>
        <dbReference type="PROSITE" id="PS50090"/>
    </source>
</evidence>
<evidence type="ECO:0000256" key="2">
    <source>
        <dbReference type="ARBA" id="ARBA00023015"/>
    </source>
</evidence>